<gene>
    <name evidence="3" type="ORF">N658DRAFT_435245</name>
</gene>
<proteinExistence type="predicted"/>
<protein>
    <recommendedName>
        <fullName evidence="5">Protein NO VEIN C-terminal domain-containing protein</fullName>
    </recommendedName>
</protein>
<organism evidence="3 4">
    <name type="scientific">Parathielavia hyrcaniae</name>
    <dbReference type="NCBI Taxonomy" id="113614"/>
    <lineage>
        <taxon>Eukaryota</taxon>
        <taxon>Fungi</taxon>
        <taxon>Dikarya</taxon>
        <taxon>Ascomycota</taxon>
        <taxon>Pezizomycotina</taxon>
        <taxon>Sordariomycetes</taxon>
        <taxon>Sordariomycetidae</taxon>
        <taxon>Sordariales</taxon>
        <taxon>Chaetomiaceae</taxon>
        <taxon>Parathielavia</taxon>
    </lineage>
</organism>
<evidence type="ECO:0008006" key="5">
    <source>
        <dbReference type="Google" id="ProtNLM"/>
    </source>
</evidence>
<accession>A0AAN6PRX5</accession>
<sequence>VSLTANIVFLIGGITPTTKDICLYRVNVTLLADGLERLARLDSGHAANLPSAELPTYWYWGMTGVIDASTGDTRCRRAFPPTQNLLGVLEESLRDHLGSDQEQLTNDIVTSWRTALDKIDPSRLVAKEAKYAAQLKASVALAILAFILDGATPFLALCLLHRSNRRPSYVPSFVSSVIAIAAGAPALLAMRDGVHPLLDTSEHAGPAIMVLFVGAGLRLLSCSGVWCASSPDRNHHRPSAGVAPYHGHDEYAPDPRIPLEPTSHPGMTDNQEKGFRGEKFLISWSQVYNWLDNQLPNWSSANWTSDLRKHAGFPDFSEDQRYIADFTYIDRSLAMAQVLRRAGLPVSPRWSAQTTFHLEVKATPRGRNFDFKASQYQVDLMHQYAGADDHAYILVRVFNLDHGPVTELFLDPATHPAIEWGPKVNGTYTGRIISR</sequence>
<feature type="transmembrane region" description="Helical" evidence="2">
    <location>
        <begin position="139"/>
        <end position="160"/>
    </location>
</feature>
<keyword evidence="2" id="KW-0812">Transmembrane</keyword>
<evidence type="ECO:0000313" key="4">
    <source>
        <dbReference type="Proteomes" id="UP001305647"/>
    </source>
</evidence>
<feature type="transmembrane region" description="Helical" evidence="2">
    <location>
        <begin position="169"/>
        <end position="188"/>
    </location>
</feature>
<dbReference type="Proteomes" id="UP001305647">
    <property type="component" value="Unassembled WGS sequence"/>
</dbReference>
<reference evidence="3" key="2">
    <citation type="submission" date="2023-05" db="EMBL/GenBank/DDBJ databases">
        <authorList>
            <consortium name="Lawrence Berkeley National Laboratory"/>
            <person name="Steindorff A."/>
            <person name="Hensen N."/>
            <person name="Bonometti L."/>
            <person name="Westerberg I."/>
            <person name="Brannstrom I.O."/>
            <person name="Guillou S."/>
            <person name="Cros-Aarteil S."/>
            <person name="Calhoun S."/>
            <person name="Haridas S."/>
            <person name="Kuo A."/>
            <person name="Mondo S."/>
            <person name="Pangilinan J."/>
            <person name="Riley R."/>
            <person name="Labutti K."/>
            <person name="Andreopoulos B."/>
            <person name="Lipzen A."/>
            <person name="Chen C."/>
            <person name="Yanf M."/>
            <person name="Daum C."/>
            <person name="Ng V."/>
            <person name="Clum A."/>
            <person name="Ohm R."/>
            <person name="Martin F."/>
            <person name="Silar P."/>
            <person name="Natvig D."/>
            <person name="Lalanne C."/>
            <person name="Gautier V."/>
            <person name="Ament-Velasquez S.L."/>
            <person name="Kruys A."/>
            <person name="Hutchinson M.I."/>
            <person name="Powell A.J."/>
            <person name="Barry K."/>
            <person name="Miller A.N."/>
            <person name="Grigoriev I.V."/>
            <person name="Debuchy R."/>
            <person name="Gladieux P."/>
            <person name="Thoren M.H."/>
            <person name="Johannesson H."/>
        </authorList>
    </citation>
    <scope>NUCLEOTIDE SEQUENCE</scope>
    <source>
        <strain evidence="3">CBS 757.83</strain>
    </source>
</reference>
<keyword evidence="2" id="KW-1133">Transmembrane helix</keyword>
<feature type="non-terminal residue" evidence="3">
    <location>
        <position position="1"/>
    </location>
</feature>
<evidence type="ECO:0000256" key="2">
    <source>
        <dbReference type="SAM" id="Phobius"/>
    </source>
</evidence>
<evidence type="ECO:0000313" key="3">
    <source>
        <dbReference type="EMBL" id="KAK4096840.1"/>
    </source>
</evidence>
<keyword evidence="2" id="KW-0472">Membrane</keyword>
<keyword evidence="4" id="KW-1185">Reference proteome</keyword>
<dbReference type="AlphaFoldDB" id="A0AAN6PRX5"/>
<name>A0AAN6PRX5_9PEZI</name>
<comment type="caution">
    <text evidence="3">The sequence shown here is derived from an EMBL/GenBank/DDBJ whole genome shotgun (WGS) entry which is preliminary data.</text>
</comment>
<feature type="transmembrane region" description="Helical" evidence="2">
    <location>
        <begin position="208"/>
        <end position="228"/>
    </location>
</feature>
<evidence type="ECO:0000256" key="1">
    <source>
        <dbReference type="SAM" id="MobiDB-lite"/>
    </source>
</evidence>
<feature type="region of interest" description="Disordered" evidence="1">
    <location>
        <begin position="237"/>
        <end position="264"/>
    </location>
</feature>
<dbReference type="EMBL" id="MU863694">
    <property type="protein sequence ID" value="KAK4096840.1"/>
    <property type="molecule type" value="Genomic_DNA"/>
</dbReference>
<reference evidence="3" key="1">
    <citation type="journal article" date="2023" name="Mol. Phylogenet. Evol.">
        <title>Genome-scale phylogeny and comparative genomics of the fungal order Sordariales.</title>
        <authorList>
            <person name="Hensen N."/>
            <person name="Bonometti L."/>
            <person name="Westerberg I."/>
            <person name="Brannstrom I.O."/>
            <person name="Guillou S."/>
            <person name="Cros-Aarteil S."/>
            <person name="Calhoun S."/>
            <person name="Haridas S."/>
            <person name="Kuo A."/>
            <person name="Mondo S."/>
            <person name="Pangilinan J."/>
            <person name="Riley R."/>
            <person name="LaButti K."/>
            <person name="Andreopoulos B."/>
            <person name="Lipzen A."/>
            <person name="Chen C."/>
            <person name="Yan M."/>
            <person name="Daum C."/>
            <person name="Ng V."/>
            <person name="Clum A."/>
            <person name="Steindorff A."/>
            <person name="Ohm R.A."/>
            <person name="Martin F."/>
            <person name="Silar P."/>
            <person name="Natvig D.O."/>
            <person name="Lalanne C."/>
            <person name="Gautier V."/>
            <person name="Ament-Velasquez S.L."/>
            <person name="Kruys A."/>
            <person name="Hutchinson M.I."/>
            <person name="Powell A.J."/>
            <person name="Barry K."/>
            <person name="Miller A.N."/>
            <person name="Grigoriev I.V."/>
            <person name="Debuchy R."/>
            <person name="Gladieux P."/>
            <person name="Hiltunen Thoren M."/>
            <person name="Johannesson H."/>
        </authorList>
    </citation>
    <scope>NUCLEOTIDE SEQUENCE</scope>
    <source>
        <strain evidence="3">CBS 757.83</strain>
    </source>
</reference>